<feature type="region of interest" description="Disordered" evidence="7">
    <location>
        <begin position="836"/>
        <end position="882"/>
    </location>
</feature>
<dbReference type="PANTHER" id="PTHR41694:SF5">
    <property type="entry name" value="RIBONUCLEASE H"/>
    <property type="match status" value="1"/>
</dbReference>
<keyword evidence="10" id="KW-1185">Reference proteome</keyword>
<evidence type="ECO:0000256" key="7">
    <source>
        <dbReference type="SAM" id="MobiDB-lite"/>
    </source>
</evidence>
<dbReference type="Pfam" id="PF00665">
    <property type="entry name" value="rve"/>
    <property type="match status" value="1"/>
</dbReference>
<evidence type="ECO:0000313" key="11">
    <source>
        <dbReference type="RefSeq" id="XP_034089946.1"/>
    </source>
</evidence>
<evidence type="ECO:0000256" key="3">
    <source>
        <dbReference type="ARBA" id="ARBA00022722"/>
    </source>
</evidence>
<keyword evidence="5" id="KW-0378">Hydrolase</keyword>
<dbReference type="InterPro" id="IPR001584">
    <property type="entry name" value="Integrase_cat-core"/>
</dbReference>
<protein>
    <submittedName>
        <fullName evidence="11 12">Uncharacterized protein LOC117558083</fullName>
    </submittedName>
</protein>
<dbReference type="PANTHER" id="PTHR41694">
    <property type="entry name" value="ENDOGENOUS RETROVIRUS GROUP K MEMBER POL PROTEIN"/>
    <property type="match status" value="1"/>
</dbReference>
<dbReference type="GO" id="GO:0003964">
    <property type="term" value="F:RNA-directed DNA polymerase activity"/>
    <property type="evidence" value="ECO:0007669"/>
    <property type="project" value="UniProtKB-KW"/>
</dbReference>
<evidence type="ECO:0000259" key="9">
    <source>
        <dbReference type="PROSITE" id="PS50994"/>
    </source>
</evidence>
<gene>
    <name evidence="11 12" type="primary">LOC117558083</name>
</gene>
<dbReference type="InterPro" id="IPR012337">
    <property type="entry name" value="RNaseH-like_sf"/>
</dbReference>
<dbReference type="Gene3D" id="1.10.340.70">
    <property type="match status" value="1"/>
</dbReference>
<dbReference type="RefSeq" id="XP_034089955.1">
    <property type="nucleotide sequence ID" value="XM_034234064.1"/>
</dbReference>
<evidence type="ECO:0000256" key="2">
    <source>
        <dbReference type="ARBA" id="ARBA00022695"/>
    </source>
</evidence>
<dbReference type="GO" id="GO:0004523">
    <property type="term" value="F:RNA-DNA hybrid ribonuclease activity"/>
    <property type="evidence" value="ECO:0007669"/>
    <property type="project" value="InterPro"/>
</dbReference>
<evidence type="ECO:0000256" key="5">
    <source>
        <dbReference type="ARBA" id="ARBA00022801"/>
    </source>
</evidence>
<dbReference type="AlphaFoldDB" id="A0A6P8VHI7"/>
<feature type="domain" description="RNase H type-1" evidence="8">
    <location>
        <begin position="270"/>
        <end position="423"/>
    </location>
</feature>
<feature type="domain" description="Integrase catalytic" evidence="9">
    <location>
        <begin position="548"/>
        <end position="711"/>
    </location>
</feature>
<keyword evidence="6" id="KW-0695">RNA-directed DNA polymerase</keyword>
<evidence type="ECO:0000256" key="4">
    <source>
        <dbReference type="ARBA" id="ARBA00022759"/>
    </source>
</evidence>
<evidence type="ECO:0000256" key="6">
    <source>
        <dbReference type="ARBA" id="ARBA00022918"/>
    </source>
</evidence>
<keyword evidence="1" id="KW-0808">Transferase</keyword>
<dbReference type="GO" id="GO:0003676">
    <property type="term" value="F:nucleic acid binding"/>
    <property type="evidence" value="ECO:0007669"/>
    <property type="project" value="InterPro"/>
</dbReference>
<keyword evidence="3" id="KW-0540">Nuclease</keyword>
<dbReference type="RefSeq" id="XP_034089946.1">
    <property type="nucleotide sequence ID" value="XM_034234055.1"/>
</dbReference>
<name>A0A6P8VHI7_GYMAC</name>
<dbReference type="KEGG" id="gacu:117558083"/>
<organism evidence="10 11">
    <name type="scientific">Gymnodraco acuticeps</name>
    <name type="common">Antarctic dragonfish</name>
    <dbReference type="NCBI Taxonomy" id="8218"/>
    <lineage>
        <taxon>Eukaryota</taxon>
        <taxon>Metazoa</taxon>
        <taxon>Chordata</taxon>
        <taxon>Craniata</taxon>
        <taxon>Vertebrata</taxon>
        <taxon>Euteleostomi</taxon>
        <taxon>Actinopterygii</taxon>
        <taxon>Neopterygii</taxon>
        <taxon>Teleostei</taxon>
        <taxon>Neoteleostei</taxon>
        <taxon>Acanthomorphata</taxon>
        <taxon>Eupercaria</taxon>
        <taxon>Perciformes</taxon>
        <taxon>Notothenioidei</taxon>
        <taxon>Bathydraconidae</taxon>
        <taxon>Gymnodraco</taxon>
    </lineage>
</organism>
<keyword evidence="4" id="KW-0255">Endonuclease</keyword>
<evidence type="ECO:0000313" key="10">
    <source>
        <dbReference type="Proteomes" id="UP000515161"/>
    </source>
</evidence>
<dbReference type="InterPro" id="IPR036397">
    <property type="entry name" value="RNaseH_sf"/>
</dbReference>
<evidence type="ECO:0000313" key="12">
    <source>
        <dbReference type="RefSeq" id="XP_034089955.1"/>
    </source>
</evidence>
<reference evidence="11 12" key="1">
    <citation type="submission" date="2025-04" db="UniProtKB">
        <authorList>
            <consortium name="RefSeq"/>
        </authorList>
    </citation>
    <scope>IDENTIFICATION</scope>
</reference>
<dbReference type="Gene3D" id="3.30.420.10">
    <property type="entry name" value="Ribonuclease H-like superfamily/Ribonuclease H"/>
    <property type="match status" value="2"/>
</dbReference>
<dbReference type="PROSITE" id="PS50879">
    <property type="entry name" value="RNASE_H_1"/>
    <property type="match status" value="1"/>
</dbReference>
<dbReference type="GO" id="GO:0015074">
    <property type="term" value="P:DNA integration"/>
    <property type="evidence" value="ECO:0007669"/>
    <property type="project" value="InterPro"/>
</dbReference>
<sequence length="882" mass="98312">MEGEFAREEALGFKIPDVRREVWKEWVEEGQKEVEKKDHKKWEKGVAKLYRKFTDNGILTAHRQRTKDKKGELLGGKDTKGMFKKATKGLEEELCRHKSIDPGRWSLKKKAHQDQQEKLEQLIRTSYAMVSAAGRLEETNKTTPATQAPLVAAPVAAPAVKNPAVAEPPCIRHAAGVARVLRKIQHIVMRHPLTVLTSHSIVALVNSAAFTMTSARQTRLEKSLTQPHITYTHEGTNMADYLPGEGVPHRCEEKVVQDVKIRPDMQETPVTGARDMFTDGCCYRHPQDGLKGAYAVVGRSNETGLFENIDCSTIKGKVSAQLAELKGVIAALNQGIDQDINVYTDSAYVHGVVHHDLKRWLRAGFVTSTGTPVKHYHKIKALEEAIMKPNRVAVIKCKGHSKTTGYLTDGNTAVDLAAKQAARYKATFSQMVVRAPQEGILEARTDEELAKEQSKASPQELTAWRNKGARKGANYIWYSPDGRPVIPPGWVRAMMKEAHSMAHVGNNQMVRALTHWWHPYLPDLIANHLEECSICGRYNVRATIKPHEGKFPAVTMAGEEIVIDYTDMIDRHRGKRYILMVVDAYTGWPEAIPCAKEDSQSVINFLVQTYIPRHGFPKKIRSDNGSHFKNHDLAVVEASLGLTHRFGAVYHPQSQGKVERMNLNLKQKLAKAMEETGMTWLEALPLALLAIRSSICRTTGFTPYEMTHGHQFPGPGAGATVSKELYDKVGHQAYYKQLKCLVAEFADESTAARAKGHTEEAEGSRDAEYVRLKTIKPKWCAPRFSEPLKVTQRTDHAVRVDGKGDTWYHWSRCVEAPAPTRTLADTIQDLGQLNIRQTTEAPQPPSVDIDSTSEEEETTGEPTAAQEITAGEEAQQGTAPPK</sequence>
<dbReference type="Pfam" id="PF00075">
    <property type="entry name" value="RNase_H"/>
    <property type="match status" value="1"/>
</dbReference>
<dbReference type="Proteomes" id="UP000515161">
    <property type="component" value="Unplaced"/>
</dbReference>
<keyword evidence="2" id="KW-0548">Nucleotidyltransferase</keyword>
<dbReference type="GeneID" id="117558083"/>
<proteinExistence type="predicted"/>
<accession>A0A6P8VHI7</accession>
<dbReference type="PROSITE" id="PS50994">
    <property type="entry name" value="INTEGRASE"/>
    <property type="match status" value="1"/>
</dbReference>
<evidence type="ECO:0000256" key="1">
    <source>
        <dbReference type="ARBA" id="ARBA00022679"/>
    </source>
</evidence>
<dbReference type="Gene3D" id="2.30.30.850">
    <property type="match status" value="1"/>
</dbReference>
<dbReference type="InterPro" id="IPR002156">
    <property type="entry name" value="RNaseH_domain"/>
</dbReference>
<evidence type="ECO:0000259" key="8">
    <source>
        <dbReference type="PROSITE" id="PS50879"/>
    </source>
</evidence>
<dbReference type="SUPFAM" id="SSF53098">
    <property type="entry name" value="Ribonuclease H-like"/>
    <property type="match status" value="2"/>
</dbReference>
<dbReference type="OrthoDB" id="8947436at2759"/>